<dbReference type="STRING" id="68214.AVL59_19335"/>
<dbReference type="Pfam" id="PF00550">
    <property type="entry name" value="PP-binding"/>
    <property type="match status" value="1"/>
</dbReference>
<evidence type="ECO:0000313" key="6">
    <source>
        <dbReference type="Proteomes" id="UP000092659"/>
    </source>
</evidence>
<dbReference type="PANTHER" id="PTHR43300">
    <property type="entry name" value="ACETYLTRANSFERASE"/>
    <property type="match status" value="1"/>
</dbReference>
<feature type="transmembrane region" description="Helical" evidence="2">
    <location>
        <begin position="660"/>
        <end position="682"/>
    </location>
</feature>
<feature type="transmembrane region" description="Helical" evidence="2">
    <location>
        <begin position="216"/>
        <end position="240"/>
    </location>
</feature>
<name>A0A1B1AY17_9ACTN</name>
<feature type="transmembrane region" description="Helical" evidence="2">
    <location>
        <begin position="633"/>
        <end position="654"/>
    </location>
</feature>
<feature type="domain" description="Carrier" evidence="3">
    <location>
        <begin position="25"/>
        <end position="102"/>
    </location>
</feature>
<feature type="transmembrane region" description="Helical" evidence="2">
    <location>
        <begin position="419"/>
        <end position="442"/>
    </location>
</feature>
<reference evidence="4 6" key="1">
    <citation type="submission" date="2016-06" db="EMBL/GenBank/DDBJ databases">
        <title>Complete genome sequence of Streptomyces griseochromogenes ATCC 14511, the Blasticidin S producer.</title>
        <authorList>
            <person name="Wu L."/>
        </authorList>
    </citation>
    <scope>NUCLEOTIDE SEQUENCE [LARGE SCALE GENOMIC DNA]</scope>
    <source>
        <strain evidence="4 6">ATCC 14511</strain>
    </source>
</reference>
<evidence type="ECO:0000313" key="7">
    <source>
        <dbReference type="Proteomes" id="UP001519309"/>
    </source>
</evidence>
<dbReference type="EMBL" id="JAGGLP010000005">
    <property type="protein sequence ID" value="MBP2049766.1"/>
    <property type="molecule type" value="Genomic_DNA"/>
</dbReference>
<dbReference type="NCBIfam" id="TIGR02353">
    <property type="entry name" value="NRPS_term_dom"/>
    <property type="match status" value="1"/>
</dbReference>
<feature type="transmembrane region" description="Helical" evidence="2">
    <location>
        <begin position="365"/>
        <end position="390"/>
    </location>
</feature>
<dbReference type="InterPro" id="IPR012728">
    <property type="entry name" value="Pls/PosA_C"/>
</dbReference>
<feature type="transmembrane region" description="Helical" evidence="2">
    <location>
        <begin position="175"/>
        <end position="196"/>
    </location>
</feature>
<proteinExistence type="predicted"/>
<dbReference type="SUPFAM" id="SSF47336">
    <property type="entry name" value="ACP-like"/>
    <property type="match status" value="1"/>
</dbReference>
<keyword evidence="2" id="KW-0812">Transmembrane</keyword>
<evidence type="ECO:0000313" key="4">
    <source>
        <dbReference type="EMBL" id="ANP51473.1"/>
    </source>
</evidence>
<protein>
    <submittedName>
        <fullName evidence="4 5">Peptide synthetase</fullName>
    </submittedName>
</protein>
<feature type="region of interest" description="Disordered" evidence="1">
    <location>
        <begin position="1"/>
        <end position="30"/>
    </location>
</feature>
<keyword evidence="7" id="KW-1185">Reference proteome</keyword>
<dbReference type="EMBL" id="CP016279">
    <property type="protein sequence ID" value="ANP51473.1"/>
    <property type="molecule type" value="Genomic_DNA"/>
</dbReference>
<feature type="transmembrane region" description="Helical" evidence="2">
    <location>
        <begin position="140"/>
        <end position="163"/>
    </location>
</feature>
<evidence type="ECO:0000313" key="5">
    <source>
        <dbReference type="EMBL" id="MBP2049766.1"/>
    </source>
</evidence>
<organism evidence="4 6">
    <name type="scientific">Streptomyces griseochromogenes</name>
    <dbReference type="NCBI Taxonomy" id="68214"/>
    <lineage>
        <taxon>Bacteria</taxon>
        <taxon>Bacillati</taxon>
        <taxon>Actinomycetota</taxon>
        <taxon>Actinomycetes</taxon>
        <taxon>Kitasatosporales</taxon>
        <taxon>Streptomycetaceae</taxon>
        <taxon>Streptomyces</taxon>
    </lineage>
</organism>
<dbReference type="Gene3D" id="2.160.10.10">
    <property type="entry name" value="Hexapeptide repeat proteins"/>
    <property type="match status" value="2"/>
</dbReference>
<gene>
    <name evidence="4" type="ORF">AVL59_19335</name>
    <name evidence="5" type="ORF">J2Z21_002702</name>
</gene>
<evidence type="ECO:0000256" key="1">
    <source>
        <dbReference type="SAM" id="MobiDB-lite"/>
    </source>
</evidence>
<dbReference type="InterPro" id="IPR009081">
    <property type="entry name" value="PP-bd_ACP"/>
</dbReference>
<dbReference type="PROSITE" id="PS50075">
    <property type="entry name" value="CARRIER"/>
    <property type="match status" value="1"/>
</dbReference>
<dbReference type="Gene3D" id="1.10.1200.10">
    <property type="entry name" value="ACP-like"/>
    <property type="match status" value="1"/>
</dbReference>
<keyword evidence="2" id="KW-1133">Transmembrane helix</keyword>
<dbReference type="KEGG" id="sgs:AVL59_19335"/>
<dbReference type="Proteomes" id="UP001519309">
    <property type="component" value="Unassembled WGS sequence"/>
</dbReference>
<evidence type="ECO:0000259" key="3">
    <source>
        <dbReference type="PROSITE" id="PS50075"/>
    </source>
</evidence>
<dbReference type="AlphaFoldDB" id="A0A1B1AY17"/>
<dbReference type="PANTHER" id="PTHR43300:SF11">
    <property type="entry name" value="ACETYLTRANSFERASE RV3034C-RELATED"/>
    <property type="match status" value="1"/>
</dbReference>
<dbReference type="InterPro" id="IPR011004">
    <property type="entry name" value="Trimer_LpxA-like_sf"/>
</dbReference>
<feature type="region of interest" description="Disordered" evidence="1">
    <location>
        <begin position="830"/>
        <end position="864"/>
    </location>
</feature>
<dbReference type="RefSeq" id="WP_067305964.1">
    <property type="nucleotide sequence ID" value="NZ_CP016279.1"/>
</dbReference>
<dbReference type="Proteomes" id="UP000092659">
    <property type="component" value="Chromosome"/>
</dbReference>
<evidence type="ECO:0000256" key="2">
    <source>
        <dbReference type="SAM" id="Phobius"/>
    </source>
</evidence>
<keyword evidence="2" id="KW-0472">Membrane</keyword>
<dbReference type="InterPro" id="IPR036736">
    <property type="entry name" value="ACP-like_sf"/>
</dbReference>
<sequence length="864" mass="93756">MVEQSSEVPLSGRDKGAVTRLSGSGPTADTERKLADALADVMGAERVPVDGHFFTDLGANSLVMAQFCARLRKRADLPSPSMKDIYRHPTVQSLAAAFPQPAPGPVDAPTAVPPPVPVNTAAPLRPPGKLNHVLCGTLQLLVFLGYSLVAGFVADSGYGWIATGSGLADIYLRSLLFGGIGFVALCLFPVVAKWLLVGRWKPREFPVWGLTYLRFWLVKVLLHANPMILFVGNPLFVLYLRALGARIGKGVTILSPSVPVCTDLLTIGSGTVIRKDSFFLGYRAHAGRIQTGRITLGRDVYIGEKTVLDIDTTMGDGAQLGHSSALYRGQAVPDGEHWHGSPAQPTEIDYLRVAPAACGTPRRAWFGLVTLLQLFFLYIPLAVGGVYMLFTELPAIGKRLDPQMAAVKRSELIPDALQISLVLFFGFVVLGLVALCTVPRLLRLAVKPDRVYPLYGFHYAVHRATARMTNIKFFAWLFGDSSYIVHYLQGLGYDLSRVEQTGSNFGTEVQHETPFLVSVGSGTMVADGLSVINADYSSTSFRLSRTSIGPHNFLGNNIAYPADGRTGANCLLATKVMVPLDGEVRENVGLLGSPCFEIPRSVERDSRFDGLRTGDALHRHLAAKNRYNIRSMALMLCVRWLHTFALTLFGLASVDLYGVLGHLVIGGYLAITLAFSTLYFILLERCIASFRALRPRLCSIYDPYFWWHERLWKVPDHYLNIFNGTPFKALVWRLLGVRIGGRVFDDGCYLTERSLTTIGDDCTLNAGSKIQCHSQEDGTFKSDGTTLGTGCTLGVAAHVHYGVTLGDGAVLAPDSFLMKGEEVPAYARWGGNPAVDLPDAAEQPRGCGPETSPSSADATAATVS</sequence>
<feature type="compositionally biased region" description="Low complexity" evidence="1">
    <location>
        <begin position="851"/>
        <end position="864"/>
    </location>
</feature>
<accession>A0A1B1AY17</accession>
<dbReference type="SUPFAM" id="SSF51161">
    <property type="entry name" value="Trimeric LpxA-like enzymes"/>
    <property type="match status" value="2"/>
</dbReference>
<reference evidence="5 7" key="2">
    <citation type="submission" date="2021-03" db="EMBL/GenBank/DDBJ databases">
        <title>Genomic Encyclopedia of Type Strains, Phase IV (KMG-IV): sequencing the most valuable type-strain genomes for metagenomic binning, comparative biology and taxonomic classification.</title>
        <authorList>
            <person name="Goeker M."/>
        </authorList>
    </citation>
    <scope>NUCLEOTIDE SEQUENCE [LARGE SCALE GENOMIC DNA]</scope>
    <source>
        <strain evidence="5 7">DSM 40499</strain>
    </source>
</reference>
<dbReference type="OrthoDB" id="2472181at2"/>
<dbReference type="InterPro" id="IPR050179">
    <property type="entry name" value="Trans_hexapeptide_repeat"/>
</dbReference>